<sequence>MKLSSRASSRVSVGPVMFSSPARPSERVSHKCQSRREFFTTARLLACLPFSAWVPFSNG</sequence>
<evidence type="ECO:0000313" key="2">
    <source>
        <dbReference type="EMBL" id="GMN26258.1"/>
    </source>
</evidence>
<comment type="caution">
    <text evidence="2">The sequence shown here is derived from an EMBL/GenBank/DDBJ whole genome shotgun (WGS) entry which is preliminary data.</text>
</comment>
<proteinExistence type="predicted"/>
<gene>
    <name evidence="2" type="ORF">TIFTF001_040828</name>
</gene>
<dbReference type="Proteomes" id="UP001187192">
    <property type="component" value="Unassembled WGS sequence"/>
</dbReference>
<protein>
    <submittedName>
        <fullName evidence="2">Uncharacterized protein</fullName>
    </submittedName>
</protein>
<feature type="region of interest" description="Disordered" evidence="1">
    <location>
        <begin position="1"/>
        <end position="23"/>
    </location>
</feature>
<reference evidence="2" key="1">
    <citation type="submission" date="2023-07" db="EMBL/GenBank/DDBJ databases">
        <title>draft genome sequence of fig (Ficus carica).</title>
        <authorList>
            <person name="Takahashi T."/>
            <person name="Nishimura K."/>
        </authorList>
    </citation>
    <scope>NUCLEOTIDE SEQUENCE</scope>
</reference>
<organism evidence="2 3">
    <name type="scientific">Ficus carica</name>
    <name type="common">Common fig</name>
    <dbReference type="NCBI Taxonomy" id="3494"/>
    <lineage>
        <taxon>Eukaryota</taxon>
        <taxon>Viridiplantae</taxon>
        <taxon>Streptophyta</taxon>
        <taxon>Embryophyta</taxon>
        <taxon>Tracheophyta</taxon>
        <taxon>Spermatophyta</taxon>
        <taxon>Magnoliopsida</taxon>
        <taxon>eudicotyledons</taxon>
        <taxon>Gunneridae</taxon>
        <taxon>Pentapetalae</taxon>
        <taxon>rosids</taxon>
        <taxon>fabids</taxon>
        <taxon>Rosales</taxon>
        <taxon>Moraceae</taxon>
        <taxon>Ficeae</taxon>
        <taxon>Ficus</taxon>
    </lineage>
</organism>
<evidence type="ECO:0000313" key="3">
    <source>
        <dbReference type="Proteomes" id="UP001187192"/>
    </source>
</evidence>
<keyword evidence="3" id="KW-1185">Reference proteome</keyword>
<accession>A0AA88CLP5</accession>
<dbReference type="AlphaFoldDB" id="A0AA88CLP5"/>
<dbReference type="EMBL" id="BTGU01001608">
    <property type="protein sequence ID" value="GMN26258.1"/>
    <property type="molecule type" value="Genomic_DNA"/>
</dbReference>
<evidence type="ECO:0000256" key="1">
    <source>
        <dbReference type="SAM" id="MobiDB-lite"/>
    </source>
</evidence>
<feature type="compositionally biased region" description="Polar residues" evidence="1">
    <location>
        <begin position="1"/>
        <end position="11"/>
    </location>
</feature>
<name>A0AA88CLP5_FICCA</name>